<dbReference type="eggNOG" id="KOG1113">
    <property type="taxonomic scope" value="Eukaryota"/>
</dbReference>
<dbReference type="FunFam" id="2.60.120.10:FF:000039">
    <property type="entry name" value="cAMP-dependent protein kinase regulatory subunit"/>
    <property type="match status" value="1"/>
</dbReference>
<keyword evidence="11" id="KW-0547">Nucleotide-binding</keyword>
<evidence type="ECO:0000256" key="12">
    <source>
        <dbReference type="ARBA" id="ARBA00022840"/>
    </source>
</evidence>
<dbReference type="GO" id="GO:0005634">
    <property type="term" value="C:nucleus"/>
    <property type="evidence" value="ECO:0007669"/>
    <property type="project" value="TreeGrafter"/>
</dbReference>
<dbReference type="InterPro" id="IPR014710">
    <property type="entry name" value="RmlC-like_jellyroll"/>
</dbReference>
<dbReference type="Pfam" id="PF00488">
    <property type="entry name" value="MutS_V"/>
    <property type="match status" value="1"/>
</dbReference>
<keyword evidence="15" id="KW-0469">Meiosis</keyword>
<dbReference type="Pfam" id="PF02115">
    <property type="entry name" value="Rho_GDI"/>
    <property type="match status" value="1"/>
</dbReference>
<keyword evidence="9" id="KW-0116">cAMP-binding</keyword>
<keyword evidence="19" id="KW-1185">Reference proteome</keyword>
<dbReference type="GO" id="GO:0030983">
    <property type="term" value="F:mismatched DNA binding"/>
    <property type="evidence" value="ECO:0007669"/>
    <property type="project" value="InterPro"/>
</dbReference>
<evidence type="ECO:0000313" key="18">
    <source>
        <dbReference type="EMBL" id="GAA96800.1"/>
    </source>
</evidence>
<accession>G7E1U0</accession>
<keyword evidence="12" id="KW-0067">ATP-binding</keyword>
<evidence type="ECO:0000256" key="4">
    <source>
        <dbReference type="ARBA" id="ARBA00009758"/>
    </source>
</evidence>
<evidence type="ECO:0000256" key="1">
    <source>
        <dbReference type="ARBA" id="ARBA00004496"/>
    </source>
</evidence>
<dbReference type="InterPro" id="IPR014756">
    <property type="entry name" value="Ig_E-set"/>
</dbReference>
<organism evidence="18 19">
    <name type="scientific">Mixia osmundae (strain CBS 9802 / IAM 14324 / JCM 22182 / KY 12970)</name>
    <dbReference type="NCBI Taxonomy" id="764103"/>
    <lineage>
        <taxon>Eukaryota</taxon>
        <taxon>Fungi</taxon>
        <taxon>Dikarya</taxon>
        <taxon>Basidiomycota</taxon>
        <taxon>Pucciniomycotina</taxon>
        <taxon>Mixiomycetes</taxon>
        <taxon>Mixiales</taxon>
        <taxon>Mixiaceae</taxon>
        <taxon>Mixia</taxon>
    </lineage>
</organism>
<dbReference type="GO" id="GO:0005096">
    <property type="term" value="F:GTPase activator activity"/>
    <property type="evidence" value="ECO:0007669"/>
    <property type="project" value="UniProtKB-KW"/>
</dbReference>
<dbReference type="CDD" id="cd12098">
    <property type="entry name" value="DD_R_ScPKA-like"/>
    <property type="match status" value="1"/>
</dbReference>
<dbReference type="Gene3D" id="1.20.890.10">
    <property type="entry name" value="cAMP-dependent protein kinase regulatory subunit, dimerization-anchoring domain"/>
    <property type="match status" value="1"/>
</dbReference>
<feature type="domain" description="Cyclic nucleotide-binding" evidence="17">
    <location>
        <begin position="1266"/>
        <end position="1386"/>
    </location>
</feature>
<dbReference type="Gene3D" id="3.30.420.110">
    <property type="entry name" value="MutS, connector domain"/>
    <property type="match status" value="1"/>
</dbReference>
<dbReference type="PANTHER" id="PTHR11361:SF21">
    <property type="entry name" value="MUTS PROTEIN HOMOLOG 4"/>
    <property type="match status" value="1"/>
</dbReference>
<evidence type="ECO:0000256" key="6">
    <source>
        <dbReference type="ARBA" id="ARBA00022468"/>
    </source>
</evidence>
<name>G7E1U0_MIXOS</name>
<dbReference type="GO" id="GO:0140664">
    <property type="term" value="F:ATP-dependent DNA damage sensor activity"/>
    <property type="evidence" value="ECO:0007669"/>
    <property type="project" value="InterPro"/>
</dbReference>
<dbReference type="eggNOG" id="KOG3205">
    <property type="taxonomic scope" value="Eukaryota"/>
</dbReference>
<evidence type="ECO:0000256" key="15">
    <source>
        <dbReference type="ARBA" id="ARBA00023254"/>
    </source>
</evidence>
<evidence type="ECO:0000256" key="14">
    <source>
        <dbReference type="ARBA" id="ARBA00023149"/>
    </source>
</evidence>
<dbReference type="SMART" id="SM00534">
    <property type="entry name" value="MUTSac"/>
    <property type="match status" value="1"/>
</dbReference>
<gene>
    <name evidence="18" type="primary">Mo03473</name>
    <name evidence="18" type="ORF">E5Q_03473</name>
</gene>
<evidence type="ECO:0000256" key="11">
    <source>
        <dbReference type="ARBA" id="ARBA00022741"/>
    </source>
</evidence>
<keyword evidence="10" id="KW-0677">Repeat</keyword>
<dbReference type="CDD" id="cd00038">
    <property type="entry name" value="CAP_ED"/>
    <property type="match status" value="2"/>
</dbReference>
<reference evidence="18 19" key="2">
    <citation type="journal article" date="2012" name="Open Biol.">
        <title>Characteristics of nucleosomes and linker DNA regions on the genome of the basidiomycete Mixia osmundae revealed by mono- and dinucleosome mapping.</title>
        <authorList>
            <person name="Nishida H."/>
            <person name="Kondo S."/>
            <person name="Matsumoto T."/>
            <person name="Suzuki Y."/>
            <person name="Yoshikawa H."/>
            <person name="Taylor T.D."/>
            <person name="Sugiyama J."/>
        </authorList>
    </citation>
    <scope>NUCLEOTIDE SEQUENCE [LARGE SCALE GENOMIC DNA]</scope>
    <source>
        <strain evidence="19">CBS 9802 / IAM 14324 / JCM 22182 / KY 12970</strain>
    </source>
</reference>
<dbReference type="InterPro" id="IPR007696">
    <property type="entry name" value="DNA_mismatch_repair_MutS_core"/>
</dbReference>
<dbReference type="PROSITE" id="PS00889">
    <property type="entry name" value="CNMP_BINDING_2"/>
    <property type="match status" value="2"/>
</dbReference>
<dbReference type="GO" id="GO:0030552">
    <property type="term" value="F:cAMP binding"/>
    <property type="evidence" value="ECO:0007669"/>
    <property type="project" value="UniProtKB-KW"/>
</dbReference>
<dbReference type="InterPro" id="IPR000595">
    <property type="entry name" value="cNMP-bd_dom"/>
</dbReference>
<dbReference type="SUPFAM" id="SSF81296">
    <property type="entry name" value="E set domains"/>
    <property type="match status" value="1"/>
</dbReference>
<dbReference type="SMART" id="SM00394">
    <property type="entry name" value="RIIa"/>
    <property type="match status" value="1"/>
</dbReference>
<dbReference type="Gene3D" id="2.70.50.30">
    <property type="entry name" value="Coagulation Factor XIII, subunit A, domain 1"/>
    <property type="match status" value="1"/>
</dbReference>
<dbReference type="InterPro" id="IPR027417">
    <property type="entry name" value="P-loop_NTPase"/>
</dbReference>
<dbReference type="GO" id="GO:0007131">
    <property type="term" value="P:reciprocal meiotic recombination"/>
    <property type="evidence" value="ECO:0007669"/>
    <property type="project" value="TreeGrafter"/>
</dbReference>
<comment type="similarity">
    <text evidence="4">Belongs to the Rho GDI family.</text>
</comment>
<dbReference type="PANTHER" id="PTHR11361">
    <property type="entry name" value="DNA MISMATCH REPAIR PROTEIN MUTS FAMILY MEMBER"/>
    <property type="match status" value="1"/>
</dbReference>
<comment type="caution">
    <text evidence="18">The sequence shown here is derived from an EMBL/GenBank/DDBJ whole genome shotgun (WGS) entry which is preliminary data.</text>
</comment>
<keyword evidence="8" id="KW-0597">Phosphoprotein</keyword>
<dbReference type="Proteomes" id="UP000009131">
    <property type="component" value="Unassembled WGS sequence"/>
</dbReference>
<dbReference type="FunFam" id="2.70.50.30:FF:000004">
    <property type="entry name" value="Rho GDP-dissociation inhibitor 1"/>
    <property type="match status" value="1"/>
</dbReference>
<evidence type="ECO:0000259" key="17">
    <source>
        <dbReference type="PROSITE" id="PS50042"/>
    </source>
</evidence>
<reference evidence="18 19" key="1">
    <citation type="journal article" date="2011" name="J. Gen. Appl. Microbiol.">
        <title>Draft genome sequencing of the enigmatic basidiomycete Mixia osmundae.</title>
        <authorList>
            <person name="Nishida H."/>
            <person name="Nagatsuka Y."/>
            <person name="Sugiyama J."/>
        </authorList>
    </citation>
    <scope>NUCLEOTIDE SEQUENCE [LARGE SCALE GENOMIC DNA]</scope>
    <source>
        <strain evidence="19">CBS 9802 / IAM 14324 / JCM 22182 / KY 12970</strain>
    </source>
</reference>
<dbReference type="GO" id="GO:0005524">
    <property type="term" value="F:ATP binding"/>
    <property type="evidence" value="ECO:0007669"/>
    <property type="project" value="UniProtKB-KW"/>
</dbReference>
<keyword evidence="6" id="KW-0343">GTPase activation</keyword>
<feature type="region of interest" description="Disordered" evidence="16">
    <location>
        <begin position="991"/>
        <end position="1082"/>
    </location>
</feature>
<dbReference type="SMART" id="SM00100">
    <property type="entry name" value="cNMP"/>
    <property type="match status" value="2"/>
</dbReference>
<evidence type="ECO:0000256" key="8">
    <source>
        <dbReference type="ARBA" id="ARBA00022553"/>
    </source>
</evidence>
<dbReference type="OrthoDB" id="276261at2759"/>
<comment type="subcellular location">
    <subcellularLocation>
        <location evidence="1">Cytoplasm</location>
    </subcellularLocation>
</comment>
<dbReference type="PROSITE" id="PS00888">
    <property type="entry name" value="CNMP_BINDING_1"/>
    <property type="match status" value="2"/>
</dbReference>
<evidence type="ECO:0000256" key="13">
    <source>
        <dbReference type="ARBA" id="ARBA00023125"/>
    </source>
</evidence>
<evidence type="ECO:0000256" key="16">
    <source>
        <dbReference type="SAM" id="MobiDB-lite"/>
    </source>
</evidence>
<dbReference type="SUPFAM" id="SSF48334">
    <property type="entry name" value="DNA repair protein MutS, domain III"/>
    <property type="match status" value="1"/>
</dbReference>
<dbReference type="SUPFAM" id="SSF51206">
    <property type="entry name" value="cAMP-binding domain-like"/>
    <property type="match status" value="2"/>
</dbReference>
<evidence type="ECO:0000256" key="9">
    <source>
        <dbReference type="ARBA" id="ARBA00022566"/>
    </source>
</evidence>
<keyword evidence="7" id="KW-0963">Cytoplasm</keyword>
<dbReference type="InParanoid" id="G7E1U0"/>
<dbReference type="InterPro" id="IPR000432">
    <property type="entry name" value="DNA_mismatch_repair_MutS_C"/>
</dbReference>
<dbReference type="InterPro" id="IPR045076">
    <property type="entry name" value="MutS"/>
</dbReference>
<dbReference type="HOGENOM" id="CLU_242929_0_0_1"/>
<evidence type="ECO:0000256" key="5">
    <source>
        <dbReference type="ARBA" id="ARBA00020355"/>
    </source>
</evidence>
<dbReference type="Gene3D" id="3.40.50.300">
    <property type="entry name" value="P-loop containing nucleotide triphosphate hydrolases"/>
    <property type="match status" value="1"/>
</dbReference>
<comment type="similarity">
    <text evidence="2">Belongs to the cAMP-dependent kinase regulatory chain family.</text>
</comment>
<dbReference type="SMART" id="SM00533">
    <property type="entry name" value="MUTSd"/>
    <property type="match status" value="1"/>
</dbReference>
<feature type="region of interest" description="Disordered" evidence="16">
    <location>
        <begin position="1"/>
        <end position="30"/>
    </location>
</feature>
<dbReference type="InterPro" id="IPR036678">
    <property type="entry name" value="MutS_con_dom_sf"/>
</dbReference>
<dbReference type="GO" id="GO:0006298">
    <property type="term" value="P:mismatch repair"/>
    <property type="evidence" value="ECO:0007669"/>
    <property type="project" value="InterPro"/>
</dbReference>
<dbReference type="PRINTS" id="PR00103">
    <property type="entry name" value="CAMPKINASE"/>
</dbReference>
<proteinExistence type="inferred from homology"/>
<dbReference type="InterPro" id="IPR018490">
    <property type="entry name" value="cNMP-bd_dom_sf"/>
</dbReference>
<dbReference type="InterPro" id="IPR000406">
    <property type="entry name" value="Rho_GDI"/>
</dbReference>
<evidence type="ECO:0000256" key="3">
    <source>
        <dbReference type="ARBA" id="ARBA00006271"/>
    </source>
</evidence>
<dbReference type="GO" id="GO:0007266">
    <property type="term" value="P:Rho protein signal transduction"/>
    <property type="evidence" value="ECO:0007669"/>
    <property type="project" value="InterPro"/>
</dbReference>
<evidence type="ECO:0000256" key="7">
    <source>
        <dbReference type="ARBA" id="ARBA00022490"/>
    </source>
</evidence>
<dbReference type="GO" id="GO:0005737">
    <property type="term" value="C:cytoplasm"/>
    <property type="evidence" value="ECO:0007669"/>
    <property type="project" value="UniProtKB-SubCell"/>
</dbReference>
<dbReference type="FunFam" id="2.60.120.10:FF:000006">
    <property type="entry name" value="cAMP-dependent protein kinase type I-alpha regulatory subunit"/>
    <property type="match status" value="1"/>
</dbReference>
<sequence length="1656" mass="181113">MSVRPPSTRPPTAALSIRRPTTAASTRETTNGGDADWVVAVFEAKGSHRQVAVAAIDVERSLCFLSQVCDTQTYVKTLHIIQQRYPATLVLPSQVTTTMLTVDSPSASSVGPSPVLSSLTILSRLIKNNFEMTPLHGLAKKHWAIDQGIELIDKLALDEPAKMTLLATVTENTLALAAFAGLIRHLEGHHRILYANNSLKIVFTALEGTMVLGTDTLRDLELLQNTMDGSSKKTLFDLLNSCMTPMGTRLLRNNITSPSADRFTLNKRLDAVQELVINRDTLETCRQALHKLAKTDYDKVIGKISTNKPRDFRGQGDPAREAEKKISTVLQLRTLLESLPSIALSIDASSSDLLKDLASGLRGQADVILDSLRDTINEDVVTSFQEGKGQLALRNVRVYAIRSERKLLLDVARVTYKENMQDLLDMANEMSAIAGTTVNLVPVSSGFAFSCSKDGLPGGVLPKGCTEGKAKSGKRIQFASADLKKRNARLQQSLEEVFLLSDEAIDELIEGIKQHLAFLFQCVEAISTLDVIASLAYVATIEGWTRPEFENAMAIKAGRHPLVERYQMRDRNDFIPNDTYISNNRSFQLITGINAAGKTVFTKQVALLVIMAQLGSFVPADLASFGIHDALLTRLNNDDDLGKSLSTFAVEMRSASMITLALDAFRAPLVVIDELGRGTDPVAGFGLCHAIAEEIIKKRAFCLFVTHFRELTLSLFGYSNVAQFHLEAKARRSSSAFSFEYRHHVQQGSNAETHYGSLSDSLPVCSPDAEVKTGLEAAKLVDLPSSMLDFAHQVSDKLAHLERKSRIDAQSTRDEVRRKEMLRIVDQLEELALARELSDVEIGDRMRVLQADLVEGLVRSSFAGRGQIKADVKLENRPACAGRWSTFVAVMTSTYSSILNDLNRDVARNQPADIWQFCANWFNARLEEQRAATRPVERSVTPADQSRPISPPANVIPAMRSSPTKREVIRKKSNPSMLGAAYSFGGLGSGIAPADPAPSPFSETPPALKHQTADSFGHDHPVVSGNGRANSGLRNEMPSAWQRSGRPRAPMTSAPSDDEGDSGGDDGPSSPGPPPNYNIGRRTSVSAESLDPDAAQTALPKTVIPKTASQRQRIEHSIEHNLLFRNLDEDQYNDVLNAMKEVRVPTGSEVIVQGAVGDYFYVVEEGVFEVWVRPSSAGTYGPDGQRASGPNYGKDSDAKHVATIESGGSFGELALMYNAPRSATVVAVSATSTLWALDRVTFRSILMEHTSRKRRMYETFLSEVPILVSLESHERAKIADALEARIYEEGEAIVKEGEVGKNFYIIESGSCEVTKRRPTGEERVVILRKGDYFGELALLNSAPRAATVRAIGDRVRVATLGSRAFHRLLGPCVEILQRRAGSYNSAPAAEPRRGLPGNTRSIQPDTAGPRSRGLGMVTAEQHWNRHHARPQVTMTDVDDADLVSESQYKAPAAPKDLEKLEFRDDSLKKQEEALGVGANATGKARVTVLALVLTSDSRPEPIVLDLTKPLPEAPLVIKEGATYTAELRFQVEDALVSGLRYLQVVKRAGIKVDRIEAMIGSFAPSAQVLSKKFESEEAPSGMIVRTGTYNVRSRCTDDDGTICADFAWSFKAGLLSSTCYHALMSSRSRLARTGRMMKVSWLCVSLRNSHLSRPAA</sequence>
<feature type="domain" description="Cyclic nucleotide-binding" evidence="17">
    <location>
        <begin position="1123"/>
        <end position="1263"/>
    </location>
</feature>
<dbReference type="STRING" id="764103.G7E1U0"/>
<evidence type="ECO:0000256" key="2">
    <source>
        <dbReference type="ARBA" id="ARBA00005753"/>
    </source>
</evidence>
<dbReference type="SUPFAM" id="SSF52540">
    <property type="entry name" value="P-loop containing nucleoside triphosphate hydrolases"/>
    <property type="match status" value="1"/>
</dbReference>
<comment type="similarity">
    <text evidence="3">Belongs to the DNA mismatch repair MutS family.</text>
</comment>
<dbReference type="Gene3D" id="2.60.120.10">
    <property type="entry name" value="Jelly Rolls"/>
    <property type="match status" value="2"/>
</dbReference>
<dbReference type="SUPFAM" id="SSF47391">
    <property type="entry name" value="Dimerization-anchoring domain of cAMP-dependent PK regulatory subunit"/>
    <property type="match status" value="1"/>
</dbReference>
<dbReference type="eggNOG" id="KOG0220">
    <property type="taxonomic scope" value="Eukaryota"/>
</dbReference>
<evidence type="ECO:0000313" key="19">
    <source>
        <dbReference type="Proteomes" id="UP000009131"/>
    </source>
</evidence>
<feature type="region of interest" description="Disordered" evidence="16">
    <location>
        <begin position="1384"/>
        <end position="1411"/>
    </location>
</feature>
<dbReference type="Gene3D" id="1.10.1420.10">
    <property type="match status" value="2"/>
</dbReference>
<keyword evidence="14" id="KW-0114">cAMP</keyword>
<dbReference type="InterPro" id="IPR024792">
    <property type="entry name" value="RhoGDI_dom_sf"/>
</dbReference>
<feature type="region of interest" description="Disordered" evidence="16">
    <location>
        <begin position="933"/>
        <end position="973"/>
    </location>
</feature>
<dbReference type="Pfam" id="PF02197">
    <property type="entry name" value="RIIa"/>
    <property type="match status" value="1"/>
</dbReference>
<dbReference type="GO" id="GO:0005094">
    <property type="term" value="F:Rho GDP-dissociation inhibitor activity"/>
    <property type="evidence" value="ECO:0007669"/>
    <property type="project" value="InterPro"/>
</dbReference>
<dbReference type="Pfam" id="PF00027">
    <property type="entry name" value="cNMP_binding"/>
    <property type="match status" value="2"/>
</dbReference>
<evidence type="ECO:0000256" key="10">
    <source>
        <dbReference type="ARBA" id="ARBA00022737"/>
    </source>
</evidence>
<dbReference type="InterPro" id="IPR003117">
    <property type="entry name" value="cAMP_dep_PK_reg_su_I/II_a/b"/>
</dbReference>
<dbReference type="EMBL" id="BABT02000106">
    <property type="protein sequence ID" value="GAA96800.1"/>
    <property type="molecule type" value="Genomic_DNA"/>
</dbReference>
<dbReference type="PROSITE" id="PS50042">
    <property type="entry name" value="CNMP_BINDING_3"/>
    <property type="match status" value="2"/>
</dbReference>
<dbReference type="Pfam" id="PF05192">
    <property type="entry name" value="MutS_III"/>
    <property type="match status" value="1"/>
</dbReference>
<dbReference type="InterPro" id="IPR018488">
    <property type="entry name" value="cNMP-bd_CS"/>
</dbReference>
<dbReference type="InterPro" id="IPR036187">
    <property type="entry name" value="DNA_mismatch_repair_MutS_sf"/>
</dbReference>
<keyword evidence="13" id="KW-0238">DNA-binding</keyword>
<protein>
    <recommendedName>
        <fullName evidence="5">cAMP-dependent protein kinase regulatory subunit</fullName>
    </recommendedName>
</protein>